<keyword evidence="2" id="KW-1015">Disulfide bond</keyword>
<dbReference type="InterPro" id="IPR036084">
    <property type="entry name" value="Ser_inhib-like_sf"/>
</dbReference>
<dbReference type="Proteomes" id="UP000472260">
    <property type="component" value="Unassembled WGS sequence"/>
</dbReference>
<dbReference type="InterPro" id="IPR050780">
    <property type="entry name" value="Mucin_vWF_Thrombospondin_sf"/>
</dbReference>
<evidence type="ECO:0000259" key="7">
    <source>
        <dbReference type="PROSITE" id="PS50184"/>
    </source>
</evidence>
<feature type="region of interest" description="Disordered" evidence="5">
    <location>
        <begin position="1"/>
        <end position="262"/>
    </location>
</feature>
<evidence type="ECO:0000313" key="9">
    <source>
        <dbReference type="Ensembl" id="ENSSANP00000023476.1"/>
    </source>
</evidence>
<dbReference type="Pfam" id="PF00094">
    <property type="entry name" value="VWD"/>
    <property type="match status" value="1"/>
</dbReference>
<dbReference type="PROSITE" id="PS01225">
    <property type="entry name" value="CTCK_2"/>
    <property type="match status" value="1"/>
</dbReference>
<organism evidence="9 10">
    <name type="scientific">Sinocyclocheilus anshuiensis</name>
    <dbReference type="NCBI Taxonomy" id="1608454"/>
    <lineage>
        <taxon>Eukaryota</taxon>
        <taxon>Metazoa</taxon>
        <taxon>Chordata</taxon>
        <taxon>Craniata</taxon>
        <taxon>Vertebrata</taxon>
        <taxon>Euteleostomi</taxon>
        <taxon>Actinopterygii</taxon>
        <taxon>Neopterygii</taxon>
        <taxon>Teleostei</taxon>
        <taxon>Ostariophysi</taxon>
        <taxon>Cypriniformes</taxon>
        <taxon>Cyprinidae</taxon>
        <taxon>Cyprininae</taxon>
        <taxon>Sinocyclocheilus</taxon>
    </lineage>
</organism>
<evidence type="ECO:0000259" key="6">
    <source>
        <dbReference type="PROSITE" id="PS01225"/>
    </source>
</evidence>
<keyword evidence="10" id="KW-1185">Reference proteome</keyword>
<evidence type="ECO:0000313" key="10">
    <source>
        <dbReference type="Proteomes" id="UP000472260"/>
    </source>
</evidence>
<feature type="domain" description="VWFD" evidence="8">
    <location>
        <begin position="366"/>
        <end position="547"/>
    </location>
</feature>
<dbReference type="SMART" id="SM00832">
    <property type="entry name" value="C8"/>
    <property type="match status" value="1"/>
</dbReference>
<dbReference type="Gene3D" id="2.10.25.10">
    <property type="entry name" value="Laminin"/>
    <property type="match status" value="1"/>
</dbReference>
<dbReference type="PANTHER" id="PTHR11339">
    <property type="entry name" value="EXTRACELLULAR MATRIX GLYCOPROTEIN RELATED"/>
    <property type="match status" value="1"/>
</dbReference>
<name>A0A671LSF3_9TELE</name>
<protein>
    <recommendedName>
        <fullName evidence="11">VWFD domain-containing protein</fullName>
    </recommendedName>
</protein>
<dbReference type="PROSITE" id="PS51233">
    <property type="entry name" value="VWFD"/>
    <property type="match status" value="1"/>
</dbReference>
<dbReference type="Pfam" id="PF08742">
    <property type="entry name" value="C8"/>
    <property type="match status" value="1"/>
</dbReference>
<dbReference type="SMART" id="SM00216">
    <property type="entry name" value="VWD"/>
    <property type="match status" value="1"/>
</dbReference>
<dbReference type="InterPro" id="IPR014853">
    <property type="entry name" value="VWF/SSPO/ZAN-like_Cys-rich_dom"/>
</dbReference>
<evidence type="ECO:0000256" key="3">
    <source>
        <dbReference type="ARBA" id="ARBA00023180"/>
    </source>
</evidence>
<dbReference type="CDD" id="cd19941">
    <property type="entry name" value="TIL"/>
    <property type="match status" value="1"/>
</dbReference>
<evidence type="ECO:0000259" key="8">
    <source>
        <dbReference type="PROSITE" id="PS51233"/>
    </source>
</evidence>
<sequence>MPPLSTETAPTTSTSTGTTPSTFTSTSTTTTTPTPPVSTETPPTTSTSTGTTPSTFTSTSTTTTTLPVSTERPPTTSTSTGTTPSTSTSTSTSTTTPTPPVSTETPPTTSTSTDTKPSTFTTTSTTTRTPMPPVSTETPPITSTSTGTTPSTFTTTSTSTTTTTSTPPVSTETLPTTSTSTGTTHSTFTTTSTTTTTPLPPTSTETPSTTSTTTGTTPSTYTTTSTTTTTHTPPTATEIPSKTSTTSSTTPTLTFTSTSTSSTNTPIIIVHGHTTTPPLNYPQIVKTTVSTPFTPTSTSQSTTLCFCTNETFSISNCTMAKCIKGDVIEIAPLQCPLLQNITCENHQPTVLVYDKHQCCQQYACDCFCQGWGNSHYITFDGLFYSYQGNCTYILMEEIRPQYHLKIYIDNNYCDIGEHASCPRSITVSYNDQVITLRNHIGGADLEALKDNVKLTLPYAHHGVRVISSGRDLFLSIPELNVDITFRTLGFSINLPLQHFGNNTQGHCGTCNNNQADDCMIPGGILVNDCEVMADYWPASGVNGKNCQPTPKPPVLNISAPMPKTPCPAQSECNLLESKLFEACHSHVPPKNFFLACQLDSCNMNNSTMVCASLQSYASACSQVGVCIHWRNYTKHCNIKCPEDKIFLPCVPSEPPTCRDGPMQSITVPTEGCFCPENTILFNKESGLCVSKCGCLDPSGTPREYDEHFRYNCEDCVCDRASQSVFCKPKECPDVNPEICTEPGFVLVNVTNPSEPCCSKQVCHCAIDMCPSGSCTQGSCIYDAPDKTRHVFKVHLKTFSIFSFHQTKNLLCSSVFWLSFCRVERSTSTNVKLLPGFEYGKKDGECCGSCRQVACIYDAPDKTRHVLKVHLKIFSNFSSIISYDFKCMNATCLKRNGMFMTMESYKQCPPFNPDDCVPVSTTSELEEHRLHPCSVKYIKKDNSILQPSDWCFLVNPCRYSMEKNIMMHNCSCCQEEKFSQRQVMLKCANSSEILHDYIYVESCRCTPTKCEEYTEKKNPVQSLSDYPNFKKKVSKTAP</sequence>
<reference evidence="9" key="1">
    <citation type="submission" date="2025-08" db="UniProtKB">
        <authorList>
            <consortium name="Ensembl"/>
        </authorList>
    </citation>
    <scope>IDENTIFICATION</scope>
</reference>
<dbReference type="InterPro" id="IPR006207">
    <property type="entry name" value="Cys_knot_C"/>
</dbReference>
<reference evidence="9" key="2">
    <citation type="submission" date="2025-09" db="UniProtKB">
        <authorList>
            <consortium name="Ensembl"/>
        </authorList>
    </citation>
    <scope>IDENTIFICATION</scope>
</reference>
<evidence type="ECO:0000256" key="4">
    <source>
        <dbReference type="PROSITE-ProRule" id="PRU00039"/>
    </source>
</evidence>
<evidence type="ECO:0000256" key="5">
    <source>
        <dbReference type="SAM" id="MobiDB-lite"/>
    </source>
</evidence>
<keyword evidence="3" id="KW-0325">Glycoprotein</keyword>
<dbReference type="SMART" id="SM00041">
    <property type="entry name" value="CT"/>
    <property type="match status" value="1"/>
</dbReference>
<dbReference type="PROSITE" id="PS50184">
    <property type="entry name" value="VWFC_2"/>
    <property type="match status" value="1"/>
</dbReference>
<dbReference type="SUPFAM" id="SSF57567">
    <property type="entry name" value="Serine protease inhibitors"/>
    <property type="match status" value="1"/>
</dbReference>
<feature type="domain" description="VWFC" evidence="7">
    <location>
        <begin position="694"/>
        <end position="763"/>
    </location>
</feature>
<dbReference type="PANTHER" id="PTHR11339:SF402">
    <property type="entry name" value="VWFD DOMAIN-CONTAINING PROTEIN"/>
    <property type="match status" value="1"/>
</dbReference>
<proteinExistence type="predicted"/>
<evidence type="ECO:0000256" key="2">
    <source>
        <dbReference type="ARBA" id="ARBA00023157"/>
    </source>
</evidence>
<evidence type="ECO:0008006" key="11">
    <source>
        <dbReference type="Google" id="ProtNLM"/>
    </source>
</evidence>
<keyword evidence="1" id="KW-0677">Repeat</keyword>
<evidence type="ECO:0000256" key="1">
    <source>
        <dbReference type="ARBA" id="ARBA00022737"/>
    </source>
</evidence>
<accession>A0A671LSF3</accession>
<comment type="caution">
    <text evidence="4">Lacks conserved residue(s) required for the propagation of feature annotation.</text>
</comment>
<dbReference type="InterPro" id="IPR001846">
    <property type="entry name" value="VWF_type-D"/>
</dbReference>
<feature type="domain" description="CTCK" evidence="6">
    <location>
        <begin position="915"/>
        <end position="1010"/>
    </location>
</feature>
<dbReference type="AlphaFoldDB" id="A0A671LSF3"/>
<dbReference type="InterPro" id="IPR001007">
    <property type="entry name" value="VWF_dom"/>
</dbReference>
<dbReference type="Ensembl" id="ENSSANT00000024997.1">
    <property type="protein sequence ID" value="ENSSANP00000023476.1"/>
    <property type="gene ID" value="ENSSANG00000012091.1"/>
</dbReference>